<name>A0A8H6S0H6_9AGAR</name>
<reference evidence="1" key="1">
    <citation type="submission" date="2020-05" db="EMBL/GenBank/DDBJ databases">
        <title>Mycena genomes resolve the evolution of fungal bioluminescence.</title>
        <authorList>
            <person name="Tsai I.J."/>
        </authorList>
    </citation>
    <scope>NUCLEOTIDE SEQUENCE</scope>
    <source>
        <strain evidence="1">171206Taipei</strain>
    </source>
</reference>
<dbReference type="InterPro" id="IPR032675">
    <property type="entry name" value="LRR_dom_sf"/>
</dbReference>
<organism evidence="1 2">
    <name type="scientific">Mycena indigotica</name>
    <dbReference type="NCBI Taxonomy" id="2126181"/>
    <lineage>
        <taxon>Eukaryota</taxon>
        <taxon>Fungi</taxon>
        <taxon>Dikarya</taxon>
        <taxon>Basidiomycota</taxon>
        <taxon>Agaricomycotina</taxon>
        <taxon>Agaricomycetes</taxon>
        <taxon>Agaricomycetidae</taxon>
        <taxon>Agaricales</taxon>
        <taxon>Marasmiineae</taxon>
        <taxon>Mycenaceae</taxon>
        <taxon>Mycena</taxon>
    </lineage>
</organism>
<dbReference type="AlphaFoldDB" id="A0A8H6S0H6"/>
<dbReference type="Gene3D" id="3.80.10.10">
    <property type="entry name" value="Ribonuclease Inhibitor"/>
    <property type="match status" value="1"/>
</dbReference>
<proteinExistence type="predicted"/>
<keyword evidence="2" id="KW-1185">Reference proteome</keyword>
<dbReference type="RefSeq" id="XP_037213709.1">
    <property type="nucleotide sequence ID" value="XM_037370153.1"/>
</dbReference>
<dbReference type="GeneID" id="59352669"/>
<comment type="caution">
    <text evidence="1">The sequence shown here is derived from an EMBL/GenBank/DDBJ whole genome shotgun (WGS) entry which is preliminary data.</text>
</comment>
<evidence type="ECO:0000313" key="1">
    <source>
        <dbReference type="EMBL" id="KAF7289980.1"/>
    </source>
</evidence>
<gene>
    <name evidence="1" type="ORF">MIND_01373300</name>
</gene>
<dbReference type="OrthoDB" id="3235026at2759"/>
<dbReference type="Proteomes" id="UP000636479">
    <property type="component" value="Unassembled WGS sequence"/>
</dbReference>
<dbReference type="EMBL" id="JACAZF010000016">
    <property type="protein sequence ID" value="KAF7289980.1"/>
    <property type="molecule type" value="Genomic_DNA"/>
</dbReference>
<protein>
    <submittedName>
        <fullName evidence="1">Uncharacterized protein</fullName>
    </submittedName>
</protein>
<accession>A0A8H6S0H6</accession>
<dbReference type="SUPFAM" id="SSF52047">
    <property type="entry name" value="RNI-like"/>
    <property type="match status" value="1"/>
</dbReference>
<sequence length="394" mass="43143">MASWHTLPTELHLQIVECLEEKEARTFSAVNLQAYRVCVPLLFRHVHLQHLDSFVNNVPRAYYRHIHTLELHVNGHIDALSTLLTATPCLTTLVLHLNGSIEHDIIPAFLHARALRSLTIRNVSPEVLAPLSERLVVSIAASVPELHHLHLERISRSVLHAPELVGKHPFVPLVAGDSDIPHHPTLGASLNLPSLLSIPSLKQLTIHDTHLGDPMWTTTPVLCNLQMLDLGSCAHEPSAPNRLAIERIMSAVGPSLSAFSLPTALEAPPPLPRLRSLHISPFVPPDQVVDTVAALAESPIEALSVQCFAEDVADACGALEAFLALRCSRGPSFFGKLSRIDVAISGELDALDPAHDKAAERLMDFCRNIHLTSFVPRKRRTSAGDRLRSNSCAF</sequence>
<evidence type="ECO:0000313" key="2">
    <source>
        <dbReference type="Proteomes" id="UP000636479"/>
    </source>
</evidence>